<dbReference type="InterPro" id="IPR036291">
    <property type="entry name" value="NAD(P)-bd_dom_sf"/>
</dbReference>
<dbReference type="InterPro" id="IPR002347">
    <property type="entry name" value="SDR_fam"/>
</dbReference>
<proteinExistence type="predicted"/>
<dbReference type="SUPFAM" id="SSF51735">
    <property type="entry name" value="NAD(P)-binding Rossmann-fold domains"/>
    <property type="match status" value="1"/>
</dbReference>
<gene>
    <name evidence="1" type="ORF">GCM10007866_03000</name>
</gene>
<dbReference type="Gene3D" id="3.40.50.720">
    <property type="entry name" value="NAD(P)-binding Rossmann-like Domain"/>
    <property type="match status" value="1"/>
</dbReference>
<keyword evidence="2" id="KW-1185">Reference proteome</keyword>
<evidence type="ECO:0000313" key="1">
    <source>
        <dbReference type="EMBL" id="GLQ67852.1"/>
    </source>
</evidence>
<dbReference type="Pfam" id="PF00106">
    <property type="entry name" value="adh_short"/>
    <property type="match status" value="1"/>
</dbReference>
<dbReference type="EMBL" id="BSNW01000005">
    <property type="protein sequence ID" value="GLQ67852.1"/>
    <property type="molecule type" value="Genomic_DNA"/>
</dbReference>
<accession>A0ABQ5WYZ3</accession>
<dbReference type="RefSeq" id="WP_062027533.1">
    <property type="nucleotide sequence ID" value="NZ_BEWL01000001.1"/>
</dbReference>
<reference evidence="2" key="1">
    <citation type="journal article" date="2019" name="Int. J. Syst. Evol. Microbiol.">
        <title>The Global Catalogue of Microorganisms (GCM) 10K type strain sequencing project: providing services to taxonomists for standard genome sequencing and annotation.</title>
        <authorList>
            <consortium name="The Broad Institute Genomics Platform"/>
            <consortium name="The Broad Institute Genome Sequencing Center for Infectious Disease"/>
            <person name="Wu L."/>
            <person name="Ma J."/>
        </authorList>
    </citation>
    <scope>NUCLEOTIDE SEQUENCE [LARGE SCALE GENOMIC DNA]</scope>
    <source>
        <strain evidence="2">NBRC 3250</strain>
    </source>
</reference>
<dbReference type="CDD" id="cd05233">
    <property type="entry name" value="SDR_c"/>
    <property type="match status" value="1"/>
</dbReference>
<organism evidence="1 2">
    <name type="scientific">Gluconobacter albidus</name>
    <dbReference type="NCBI Taxonomy" id="318683"/>
    <lineage>
        <taxon>Bacteria</taxon>
        <taxon>Pseudomonadati</taxon>
        <taxon>Pseudomonadota</taxon>
        <taxon>Alphaproteobacteria</taxon>
        <taxon>Acetobacterales</taxon>
        <taxon>Acetobacteraceae</taxon>
        <taxon>Gluconobacter</taxon>
    </lineage>
</organism>
<comment type="caution">
    <text evidence="1">The sequence shown here is derived from an EMBL/GenBank/DDBJ whole genome shotgun (WGS) entry which is preliminary data.</text>
</comment>
<name>A0ABQ5WYZ3_9PROT</name>
<protein>
    <submittedName>
        <fullName evidence="1">Uncharacterized protein</fullName>
    </submittedName>
</protein>
<dbReference type="Proteomes" id="UP001156672">
    <property type="component" value="Unassembled WGS sequence"/>
</dbReference>
<sequence length="86" mass="9511">MGILVNNAGIIINKLMVDMTLEDCGRIFAVNIRGVFLHSREAMRAMIPNGTGAIVDAGYWQWKQSVVGSGQCSGLRGYRDQYSQPY</sequence>
<evidence type="ECO:0000313" key="2">
    <source>
        <dbReference type="Proteomes" id="UP001156672"/>
    </source>
</evidence>